<evidence type="ECO:0000256" key="1">
    <source>
        <dbReference type="ARBA" id="ARBA00004571"/>
    </source>
</evidence>
<dbReference type="InterPro" id="IPR012910">
    <property type="entry name" value="Plug_dom"/>
</dbReference>
<evidence type="ECO:0000259" key="15">
    <source>
        <dbReference type="Pfam" id="PF07715"/>
    </source>
</evidence>
<feature type="domain" description="TonB-dependent receptor plug" evidence="15">
    <location>
        <begin position="46"/>
        <end position="152"/>
    </location>
</feature>
<dbReference type="PATRIC" id="fig|1267766.3.peg.173"/>
<dbReference type="GO" id="GO:0009279">
    <property type="term" value="C:cell outer membrane"/>
    <property type="evidence" value="ECO:0007669"/>
    <property type="project" value="UniProtKB-SubCell"/>
</dbReference>
<evidence type="ECO:0000313" key="17">
    <source>
        <dbReference type="Proteomes" id="UP000034392"/>
    </source>
</evidence>
<keyword evidence="10 11" id="KW-0998">Cell outer membrane</keyword>
<keyword evidence="13" id="KW-0732">Signal</keyword>
<keyword evidence="3 11" id="KW-1134">Transmembrane beta strand</keyword>
<feature type="signal peptide" evidence="13">
    <location>
        <begin position="1"/>
        <end position="23"/>
    </location>
</feature>
<name>A0A0F7KQY4_9SPHN</name>
<dbReference type="Pfam" id="PF07715">
    <property type="entry name" value="Plug"/>
    <property type="match status" value="1"/>
</dbReference>
<dbReference type="InterPro" id="IPR000531">
    <property type="entry name" value="Beta-barrel_TonB"/>
</dbReference>
<keyword evidence="2 11" id="KW-0813">Transport</keyword>
<evidence type="ECO:0000256" key="4">
    <source>
        <dbReference type="ARBA" id="ARBA00022496"/>
    </source>
</evidence>
<dbReference type="PANTHER" id="PTHR32552:SF81">
    <property type="entry name" value="TONB-DEPENDENT OUTER MEMBRANE RECEPTOR"/>
    <property type="match status" value="1"/>
</dbReference>
<evidence type="ECO:0000256" key="12">
    <source>
        <dbReference type="RuleBase" id="RU003357"/>
    </source>
</evidence>
<keyword evidence="8 12" id="KW-0798">TonB box</keyword>
<keyword evidence="7" id="KW-0406">Ion transport</keyword>
<sequence>MHQIRLFLGTFACVLVSPLPAYAQDDLSLDEGAIIVTAQGRREASEDVPISLQTFSDEEIGARDLHDLREIAPFVPGFYVESQYPTTPSIVIRGISSDTADLSAEPRVSVYRDGVYVSRPQSAMFELFDIERVEVLKGPQSTLFGRSALTGAVSIIQNKADPADFDVTGTVGGGNLGAYLAQGVVNLTLSGSSALRIAGLARNRDGYVRNLAGGAKLNGNRARALRGSLHFDLASGGKIDLLGNAQWDRFSGLSYKSGVFAPTDPVTGTPLGDLDPSSPAFLDTAPGFPDERLGGRRKLEGMTLLYEQPIGEGWKISAIGAWNRFRAQFAGDVDGFAFDTATTGEESENRQWSGDLRLHYQPADGLSAFIGASFADESGSQDILLQVDERDLLALQTGFLDRTNPVPLPEAVYSSSPAVTGQLQGIAAASGFALDGSLALALANNMLGDHSERLLRSADNQYREIFAGMVFQPAERWKFELGLRYTDERKRSGIESTIYQRSVLAGVLGALTQPASVRDPLLQALAAPGAAHIPASASYPVPNFGLLYQEGNRDERELEAGGFSWRASAIYEASPDFNLYAIYARGRRPEVLSTQPPLSPGGEARFSDLASEVVDSIELGFKLNSGPFRLEAAGFYYDYRHFQTEVLQGTTLVSMDAGKASSHGAELTARYAVMPAFTLFATYGYTRARFGAGLYDGNHVRLSPDHSLSFGANMALDLGIGELTATPTLNWRSRVYFDNSNGDLSAFSGAFLRPLAFEASQQPYALAALHVGFEPDNSPLRLQAHIENLFDQDYVRDLGTGSVSFGLPSYVAGAPRSILFTASISLGGR</sequence>
<keyword evidence="4" id="KW-0410">Iron transport</keyword>
<dbReference type="InterPro" id="IPR036942">
    <property type="entry name" value="Beta-barrel_TonB_sf"/>
</dbReference>
<evidence type="ECO:0000256" key="8">
    <source>
        <dbReference type="ARBA" id="ARBA00023077"/>
    </source>
</evidence>
<evidence type="ECO:0000256" key="13">
    <source>
        <dbReference type="SAM" id="SignalP"/>
    </source>
</evidence>
<accession>A0A0F7KQY4</accession>
<dbReference type="AlphaFoldDB" id="A0A0F7KQY4"/>
<feature type="chain" id="PRO_5002517893" evidence="13">
    <location>
        <begin position="24"/>
        <end position="829"/>
    </location>
</feature>
<dbReference type="EMBL" id="CP011452">
    <property type="protein sequence ID" value="AKH41235.1"/>
    <property type="molecule type" value="Genomic_DNA"/>
</dbReference>
<evidence type="ECO:0000256" key="10">
    <source>
        <dbReference type="ARBA" id="ARBA00023237"/>
    </source>
</evidence>
<evidence type="ECO:0000256" key="7">
    <source>
        <dbReference type="ARBA" id="ARBA00023065"/>
    </source>
</evidence>
<evidence type="ECO:0000313" key="16">
    <source>
        <dbReference type="EMBL" id="AKH41235.1"/>
    </source>
</evidence>
<evidence type="ECO:0000256" key="9">
    <source>
        <dbReference type="ARBA" id="ARBA00023136"/>
    </source>
</evidence>
<dbReference type="Pfam" id="PF00593">
    <property type="entry name" value="TonB_dep_Rec_b-barrel"/>
    <property type="match status" value="1"/>
</dbReference>
<gene>
    <name evidence="16" type="primary">cirA_1</name>
    <name evidence="16" type="ORF">WYH_00169</name>
</gene>
<keyword evidence="16" id="KW-0675">Receptor</keyword>
<keyword evidence="9 11" id="KW-0472">Membrane</keyword>
<comment type="similarity">
    <text evidence="11 12">Belongs to the TonB-dependent receptor family.</text>
</comment>
<dbReference type="STRING" id="1267766.WYH_00169"/>
<proteinExistence type="inferred from homology"/>
<evidence type="ECO:0000256" key="3">
    <source>
        <dbReference type="ARBA" id="ARBA00022452"/>
    </source>
</evidence>
<evidence type="ECO:0000256" key="6">
    <source>
        <dbReference type="ARBA" id="ARBA00023004"/>
    </source>
</evidence>
<evidence type="ECO:0000256" key="5">
    <source>
        <dbReference type="ARBA" id="ARBA00022692"/>
    </source>
</evidence>
<comment type="subcellular location">
    <subcellularLocation>
        <location evidence="1 11">Cell outer membrane</location>
        <topology evidence="1 11">Multi-pass membrane protein</topology>
    </subcellularLocation>
</comment>
<keyword evidence="5 11" id="KW-0812">Transmembrane</keyword>
<organism evidence="16 17">
    <name type="scientific">Croceibacterium atlanticum</name>
    <dbReference type="NCBI Taxonomy" id="1267766"/>
    <lineage>
        <taxon>Bacteria</taxon>
        <taxon>Pseudomonadati</taxon>
        <taxon>Pseudomonadota</taxon>
        <taxon>Alphaproteobacteria</taxon>
        <taxon>Sphingomonadales</taxon>
        <taxon>Erythrobacteraceae</taxon>
        <taxon>Croceibacterium</taxon>
    </lineage>
</organism>
<dbReference type="InterPro" id="IPR039426">
    <property type="entry name" value="TonB-dep_rcpt-like"/>
</dbReference>
<keyword evidence="17" id="KW-1185">Reference proteome</keyword>
<dbReference type="SUPFAM" id="SSF56935">
    <property type="entry name" value="Porins"/>
    <property type="match status" value="1"/>
</dbReference>
<dbReference type="Proteomes" id="UP000034392">
    <property type="component" value="Chromosome"/>
</dbReference>
<dbReference type="RefSeq" id="WP_046902315.1">
    <property type="nucleotide sequence ID" value="NZ_CP011452.2"/>
</dbReference>
<protein>
    <submittedName>
        <fullName evidence="16">Colicin I receptor</fullName>
    </submittedName>
</protein>
<evidence type="ECO:0000256" key="2">
    <source>
        <dbReference type="ARBA" id="ARBA00022448"/>
    </source>
</evidence>
<dbReference type="PANTHER" id="PTHR32552">
    <property type="entry name" value="FERRICHROME IRON RECEPTOR-RELATED"/>
    <property type="match status" value="1"/>
</dbReference>
<dbReference type="KEGG" id="aay:WYH_00169"/>
<dbReference type="Gene3D" id="2.40.170.20">
    <property type="entry name" value="TonB-dependent receptor, beta-barrel domain"/>
    <property type="match status" value="2"/>
</dbReference>
<dbReference type="PROSITE" id="PS52016">
    <property type="entry name" value="TONB_DEPENDENT_REC_3"/>
    <property type="match status" value="1"/>
</dbReference>
<evidence type="ECO:0000259" key="14">
    <source>
        <dbReference type="Pfam" id="PF00593"/>
    </source>
</evidence>
<reference evidence="16" key="1">
    <citation type="submission" date="2015-05" db="EMBL/GenBank/DDBJ databases">
        <title>The complete genome of Altererythrobacter atlanticus strain 26DY36.</title>
        <authorList>
            <person name="Wu Y.-H."/>
            <person name="Cheng H."/>
            <person name="Wu X.-W."/>
        </authorList>
    </citation>
    <scope>NUCLEOTIDE SEQUENCE [LARGE SCALE GENOMIC DNA]</scope>
    <source>
        <strain evidence="16">26DY36</strain>
    </source>
</reference>
<feature type="domain" description="TonB-dependent receptor-like beta-barrel" evidence="14">
    <location>
        <begin position="461"/>
        <end position="789"/>
    </location>
</feature>
<dbReference type="GO" id="GO:0006826">
    <property type="term" value="P:iron ion transport"/>
    <property type="evidence" value="ECO:0007669"/>
    <property type="project" value="UniProtKB-KW"/>
</dbReference>
<evidence type="ECO:0000256" key="11">
    <source>
        <dbReference type="PROSITE-ProRule" id="PRU01360"/>
    </source>
</evidence>
<keyword evidence="6" id="KW-0408">Iron</keyword>